<keyword evidence="5" id="KW-0143">Chaperone</keyword>
<evidence type="ECO:0008006" key="11">
    <source>
        <dbReference type="Google" id="ProtNLM"/>
    </source>
</evidence>
<evidence type="ECO:0000313" key="9">
    <source>
        <dbReference type="EMBL" id="GAA3966444.1"/>
    </source>
</evidence>
<evidence type="ECO:0000256" key="6">
    <source>
        <dbReference type="ARBA" id="ARBA00038105"/>
    </source>
</evidence>
<feature type="region of interest" description="Disordered" evidence="7">
    <location>
        <begin position="101"/>
        <end position="126"/>
    </location>
</feature>
<feature type="transmembrane region" description="Helical" evidence="8">
    <location>
        <begin position="6"/>
        <end position="24"/>
    </location>
</feature>
<accession>A0ABP7PIY9</accession>
<gene>
    <name evidence="9" type="ORF">GCM10022278_25410</name>
</gene>
<comment type="subcellular location">
    <subcellularLocation>
        <location evidence="1">Membrane</location>
        <topology evidence="1">Single-pass membrane protein</topology>
    </subcellularLocation>
</comment>
<dbReference type="PANTHER" id="PTHR12763">
    <property type="match status" value="1"/>
</dbReference>
<dbReference type="CDD" id="cd06257">
    <property type="entry name" value="DnaJ"/>
    <property type="match status" value="1"/>
</dbReference>
<evidence type="ECO:0000256" key="5">
    <source>
        <dbReference type="ARBA" id="ARBA00023186"/>
    </source>
</evidence>
<evidence type="ECO:0000256" key="4">
    <source>
        <dbReference type="ARBA" id="ARBA00023136"/>
    </source>
</evidence>
<protein>
    <recommendedName>
        <fullName evidence="11">J domain-containing protein</fullName>
    </recommendedName>
</protein>
<name>A0ABP7PIY9_9GAMM</name>
<sequence>MQTLIFLILAIGFYFFMKRVFTVGGSPRERLLLIAVGVGILGLLAYMVIHGRFQFLAPLMAGLIPLIRRLPLLLSLLGRVFPQQKAQVLERLKGLFGRRIDSGDNRSGEHRGSGQNAGRRRGTQAERRAALETLGLSGDPDKATIVAAHRRLMQAAHPDHGGSHEEAAKLNAAKDFLLAGFSKQQQA</sequence>
<keyword evidence="3 8" id="KW-1133">Transmembrane helix</keyword>
<comment type="similarity">
    <text evidence="6">Belongs to the TIM14 family.</text>
</comment>
<evidence type="ECO:0000313" key="10">
    <source>
        <dbReference type="Proteomes" id="UP001501337"/>
    </source>
</evidence>
<evidence type="ECO:0000256" key="3">
    <source>
        <dbReference type="ARBA" id="ARBA00022989"/>
    </source>
</evidence>
<reference evidence="10" key="1">
    <citation type="journal article" date="2019" name="Int. J. Syst. Evol. Microbiol.">
        <title>The Global Catalogue of Microorganisms (GCM) 10K type strain sequencing project: providing services to taxonomists for standard genome sequencing and annotation.</title>
        <authorList>
            <consortium name="The Broad Institute Genomics Platform"/>
            <consortium name="The Broad Institute Genome Sequencing Center for Infectious Disease"/>
            <person name="Wu L."/>
            <person name="Ma J."/>
        </authorList>
    </citation>
    <scope>NUCLEOTIDE SEQUENCE [LARGE SCALE GENOMIC DNA]</scope>
    <source>
        <strain evidence="10">JCM 17555</strain>
    </source>
</reference>
<evidence type="ECO:0000256" key="7">
    <source>
        <dbReference type="SAM" id="MobiDB-lite"/>
    </source>
</evidence>
<evidence type="ECO:0000256" key="2">
    <source>
        <dbReference type="ARBA" id="ARBA00022692"/>
    </source>
</evidence>
<dbReference type="Gene3D" id="1.10.287.110">
    <property type="entry name" value="DnaJ domain"/>
    <property type="match status" value="1"/>
</dbReference>
<feature type="transmembrane region" description="Helical" evidence="8">
    <location>
        <begin position="31"/>
        <end position="49"/>
    </location>
</feature>
<dbReference type="PANTHER" id="PTHR12763:SF28">
    <property type="entry name" value="GEO10507P1-RELATED"/>
    <property type="match status" value="1"/>
</dbReference>
<dbReference type="SUPFAM" id="SSF46565">
    <property type="entry name" value="Chaperone J-domain"/>
    <property type="match status" value="1"/>
</dbReference>
<keyword evidence="4 8" id="KW-0472">Membrane</keyword>
<organism evidence="9 10">
    <name type="scientific">Allohahella marinimesophila</name>
    <dbReference type="NCBI Taxonomy" id="1054972"/>
    <lineage>
        <taxon>Bacteria</taxon>
        <taxon>Pseudomonadati</taxon>
        <taxon>Pseudomonadota</taxon>
        <taxon>Gammaproteobacteria</taxon>
        <taxon>Oceanospirillales</taxon>
        <taxon>Hahellaceae</taxon>
        <taxon>Allohahella</taxon>
    </lineage>
</organism>
<dbReference type="Proteomes" id="UP001501337">
    <property type="component" value="Unassembled WGS sequence"/>
</dbReference>
<proteinExistence type="inferred from homology"/>
<keyword evidence="2 8" id="KW-0812">Transmembrane</keyword>
<keyword evidence="10" id="KW-1185">Reference proteome</keyword>
<evidence type="ECO:0000256" key="8">
    <source>
        <dbReference type="SAM" id="Phobius"/>
    </source>
</evidence>
<comment type="caution">
    <text evidence="9">The sequence shown here is derived from an EMBL/GenBank/DDBJ whole genome shotgun (WGS) entry which is preliminary data.</text>
</comment>
<dbReference type="InterPro" id="IPR001623">
    <property type="entry name" value="DnaJ_domain"/>
</dbReference>
<evidence type="ECO:0000256" key="1">
    <source>
        <dbReference type="ARBA" id="ARBA00004167"/>
    </source>
</evidence>
<feature type="compositionally biased region" description="Basic and acidic residues" evidence="7">
    <location>
        <begin position="101"/>
        <end position="112"/>
    </location>
</feature>
<dbReference type="EMBL" id="BAABBO010000011">
    <property type="protein sequence ID" value="GAA3966444.1"/>
    <property type="molecule type" value="Genomic_DNA"/>
</dbReference>
<dbReference type="RefSeq" id="WP_344806925.1">
    <property type="nucleotide sequence ID" value="NZ_BAABBO010000011.1"/>
</dbReference>
<dbReference type="InterPro" id="IPR036869">
    <property type="entry name" value="J_dom_sf"/>
</dbReference>